<feature type="region of interest" description="Disordered" evidence="1">
    <location>
        <begin position="99"/>
        <end position="123"/>
    </location>
</feature>
<dbReference type="EMBL" id="CACTIH010007966">
    <property type="protein sequence ID" value="CAA3018915.1"/>
    <property type="molecule type" value="Genomic_DNA"/>
</dbReference>
<dbReference type="Gramene" id="OE9A068290T1">
    <property type="protein sequence ID" value="OE9A068290C1"/>
    <property type="gene ID" value="OE9A068290"/>
</dbReference>
<feature type="region of interest" description="Disordered" evidence="1">
    <location>
        <begin position="61"/>
        <end position="86"/>
    </location>
</feature>
<feature type="region of interest" description="Disordered" evidence="1">
    <location>
        <begin position="1"/>
        <end position="37"/>
    </location>
</feature>
<sequence>MRVVHGARHLRPARKQRRARQWRQTSQAHHPVIASRPSAGGGLDLRLLLQRSRVTPLARGTWCSWRDPPRRRSSPPLTGMPCAVQPPGGGSLRVVAVPDGRVPNVGLPSAGNKTPTAPSCRGPGVNRRVHGGALCSAHHLPTRDTSD</sequence>
<protein>
    <submittedName>
        <fullName evidence="2">Uncharacterized protein</fullName>
    </submittedName>
</protein>
<accession>A0A8S0UL00</accession>
<gene>
    <name evidence="2" type="ORF">OLEA9_A068290</name>
</gene>
<evidence type="ECO:0000256" key="1">
    <source>
        <dbReference type="SAM" id="MobiDB-lite"/>
    </source>
</evidence>
<reference evidence="2 3" key="1">
    <citation type="submission" date="2019-12" db="EMBL/GenBank/DDBJ databases">
        <authorList>
            <person name="Alioto T."/>
            <person name="Alioto T."/>
            <person name="Gomez Garrido J."/>
        </authorList>
    </citation>
    <scope>NUCLEOTIDE SEQUENCE [LARGE SCALE GENOMIC DNA]</scope>
</reference>
<dbReference type="Proteomes" id="UP000594638">
    <property type="component" value="Unassembled WGS sequence"/>
</dbReference>
<organism evidence="2 3">
    <name type="scientific">Olea europaea subsp. europaea</name>
    <dbReference type="NCBI Taxonomy" id="158383"/>
    <lineage>
        <taxon>Eukaryota</taxon>
        <taxon>Viridiplantae</taxon>
        <taxon>Streptophyta</taxon>
        <taxon>Embryophyta</taxon>
        <taxon>Tracheophyta</taxon>
        <taxon>Spermatophyta</taxon>
        <taxon>Magnoliopsida</taxon>
        <taxon>eudicotyledons</taxon>
        <taxon>Gunneridae</taxon>
        <taxon>Pentapetalae</taxon>
        <taxon>asterids</taxon>
        <taxon>lamiids</taxon>
        <taxon>Lamiales</taxon>
        <taxon>Oleaceae</taxon>
        <taxon>Oleeae</taxon>
        <taxon>Olea</taxon>
    </lineage>
</organism>
<keyword evidence="3" id="KW-1185">Reference proteome</keyword>
<name>A0A8S0UL00_OLEEU</name>
<evidence type="ECO:0000313" key="3">
    <source>
        <dbReference type="Proteomes" id="UP000594638"/>
    </source>
</evidence>
<evidence type="ECO:0000313" key="2">
    <source>
        <dbReference type="EMBL" id="CAA3018915.1"/>
    </source>
</evidence>
<comment type="caution">
    <text evidence="2">The sequence shown here is derived from an EMBL/GenBank/DDBJ whole genome shotgun (WGS) entry which is preliminary data.</text>
</comment>
<proteinExistence type="predicted"/>
<feature type="compositionally biased region" description="Basic residues" evidence="1">
    <location>
        <begin position="1"/>
        <end position="21"/>
    </location>
</feature>
<dbReference type="AlphaFoldDB" id="A0A8S0UL00"/>